<proteinExistence type="predicted"/>
<keyword evidence="2" id="KW-1185">Reference proteome</keyword>
<protein>
    <submittedName>
        <fullName evidence="1">Uncharacterized protein</fullName>
    </submittedName>
</protein>
<gene>
    <name evidence="1" type="ORF">QAD02_019532</name>
</gene>
<accession>A0ACC2PJH6</accession>
<evidence type="ECO:0000313" key="2">
    <source>
        <dbReference type="Proteomes" id="UP001239111"/>
    </source>
</evidence>
<dbReference type="Proteomes" id="UP001239111">
    <property type="component" value="Chromosome 1"/>
</dbReference>
<evidence type="ECO:0000313" key="1">
    <source>
        <dbReference type="EMBL" id="KAJ8683740.1"/>
    </source>
</evidence>
<name>A0ACC2PJH6_9HYME</name>
<sequence length="527" mass="60040">MDPVALARLRACDRRPWSFLDLGDEEVLEQQRTVEELKRNMLTAVRSNSIESIRSYISLGAPLDDFYLGRRLLHQAIAANHMDVVRILLQFGVNPHLLDDGKSSALQLAVIMNNSSIVRMLLEARANVHYISRFNYNKRTILHEAAMRGNREIIRLLIDYGANLQGVDNRGVDVLGYAAAGYPNQRWNNQADRDDLLKILISRGARVLPDGPEGKNEPFHAFLRHGTLQGLQLLLDNGIEIELSHFRNKLLLHSAAQNIQHQDVFKHLIDTGIFDINEKDSDGNTPLHIAILKNSNSCVKLLLRNGANPNIANASNQTPLHNAVITDNLFTVELLLEYDAHLYFTSTGCSMLGLADGLAVRELRENNGLIARYHVIVHELIKYIALLESKGHEVEPSDLKLIKKYPKEFQYFESCRGELGILREHIHAHVPFTFHDILTGRALYRCADNHYILSVFQEPWKIRDKFPIYGQQVLSRFKRLQERLMFTHKALNGLNNLLPFETNDFPLVAYKILDSLQIDHLVNLSKV</sequence>
<organism evidence="1 2">
    <name type="scientific">Eretmocerus hayati</name>
    <dbReference type="NCBI Taxonomy" id="131215"/>
    <lineage>
        <taxon>Eukaryota</taxon>
        <taxon>Metazoa</taxon>
        <taxon>Ecdysozoa</taxon>
        <taxon>Arthropoda</taxon>
        <taxon>Hexapoda</taxon>
        <taxon>Insecta</taxon>
        <taxon>Pterygota</taxon>
        <taxon>Neoptera</taxon>
        <taxon>Endopterygota</taxon>
        <taxon>Hymenoptera</taxon>
        <taxon>Apocrita</taxon>
        <taxon>Proctotrupomorpha</taxon>
        <taxon>Chalcidoidea</taxon>
        <taxon>Aphelinidae</taxon>
        <taxon>Aphelininae</taxon>
        <taxon>Eretmocerus</taxon>
    </lineage>
</organism>
<dbReference type="EMBL" id="CM056741">
    <property type="protein sequence ID" value="KAJ8683740.1"/>
    <property type="molecule type" value="Genomic_DNA"/>
</dbReference>
<comment type="caution">
    <text evidence="1">The sequence shown here is derived from an EMBL/GenBank/DDBJ whole genome shotgun (WGS) entry which is preliminary data.</text>
</comment>
<reference evidence="1" key="1">
    <citation type="submission" date="2023-04" db="EMBL/GenBank/DDBJ databases">
        <title>A chromosome-level genome assembly of the parasitoid wasp Eretmocerus hayati.</title>
        <authorList>
            <person name="Zhong Y."/>
            <person name="Liu S."/>
            <person name="Liu Y."/>
        </authorList>
    </citation>
    <scope>NUCLEOTIDE SEQUENCE</scope>
    <source>
        <strain evidence="1">ZJU_SS_LIU_2023</strain>
    </source>
</reference>